<keyword evidence="2" id="KW-1185">Reference proteome</keyword>
<evidence type="ECO:0000313" key="2">
    <source>
        <dbReference type="Proteomes" id="UP001500280"/>
    </source>
</evidence>
<protein>
    <recommendedName>
        <fullName evidence="3">FxLD family lantipeptide</fullName>
    </recommendedName>
</protein>
<evidence type="ECO:0008006" key="3">
    <source>
        <dbReference type="Google" id="ProtNLM"/>
    </source>
</evidence>
<dbReference type="Proteomes" id="UP001500280">
    <property type="component" value="Unassembled WGS sequence"/>
</dbReference>
<proteinExistence type="predicted"/>
<gene>
    <name evidence="1" type="ORF">GCM10009745_57250</name>
</gene>
<dbReference type="EMBL" id="BAAANF010000018">
    <property type="protein sequence ID" value="GAA1702506.1"/>
    <property type="molecule type" value="Genomic_DNA"/>
</dbReference>
<comment type="caution">
    <text evidence="1">The sequence shown here is derived from an EMBL/GenBank/DDBJ whole genome shotgun (WGS) entry which is preliminary data.</text>
</comment>
<evidence type="ECO:0000313" key="1">
    <source>
        <dbReference type="EMBL" id="GAA1702506.1"/>
    </source>
</evidence>
<name>A0ABP4UCY9_9ACTN</name>
<sequence>MKRLCHAIDRRPPNPRCMKTTTNDYDLDIRLSALVETGGTDAATGYTSSPWTTEAVCCTDNCCG</sequence>
<organism evidence="1 2">
    <name type="scientific">Kribbella yunnanensis</name>
    <dbReference type="NCBI Taxonomy" id="190194"/>
    <lineage>
        <taxon>Bacteria</taxon>
        <taxon>Bacillati</taxon>
        <taxon>Actinomycetota</taxon>
        <taxon>Actinomycetes</taxon>
        <taxon>Propionibacteriales</taxon>
        <taxon>Kribbellaceae</taxon>
        <taxon>Kribbella</taxon>
    </lineage>
</organism>
<accession>A0ABP4UCY9</accession>
<reference evidence="2" key="1">
    <citation type="journal article" date="2019" name="Int. J. Syst. Evol. Microbiol.">
        <title>The Global Catalogue of Microorganisms (GCM) 10K type strain sequencing project: providing services to taxonomists for standard genome sequencing and annotation.</title>
        <authorList>
            <consortium name="The Broad Institute Genomics Platform"/>
            <consortium name="The Broad Institute Genome Sequencing Center for Infectious Disease"/>
            <person name="Wu L."/>
            <person name="Ma J."/>
        </authorList>
    </citation>
    <scope>NUCLEOTIDE SEQUENCE [LARGE SCALE GENOMIC DNA]</scope>
    <source>
        <strain evidence="2">JCM 14307</strain>
    </source>
</reference>